<comment type="caution">
    <text evidence="2">The sequence shown here is derived from an EMBL/GenBank/DDBJ whole genome shotgun (WGS) entry which is preliminary data.</text>
</comment>
<keyword evidence="3" id="KW-1185">Reference proteome</keyword>
<dbReference type="EMBL" id="JBHSZO010000021">
    <property type="protein sequence ID" value="MFC7219446.1"/>
    <property type="molecule type" value="Genomic_DNA"/>
</dbReference>
<dbReference type="SUPFAM" id="SSF53474">
    <property type="entry name" value="alpha/beta-Hydrolases"/>
    <property type="match status" value="1"/>
</dbReference>
<dbReference type="InterPro" id="IPR050228">
    <property type="entry name" value="Carboxylesterase_BioH"/>
</dbReference>
<keyword evidence="2" id="KW-0378">Hydrolase</keyword>
<organism evidence="2 3">
    <name type="scientific">Streptomyces polyrhachis</name>
    <dbReference type="NCBI Taxonomy" id="1282885"/>
    <lineage>
        <taxon>Bacteria</taxon>
        <taxon>Bacillati</taxon>
        <taxon>Actinomycetota</taxon>
        <taxon>Actinomycetes</taxon>
        <taxon>Kitasatosporales</taxon>
        <taxon>Streptomycetaceae</taxon>
        <taxon>Streptomyces</taxon>
    </lineage>
</organism>
<accession>A0ABW2GHM0</accession>
<proteinExistence type="predicted"/>
<dbReference type="Proteomes" id="UP001596413">
    <property type="component" value="Unassembled WGS sequence"/>
</dbReference>
<protein>
    <submittedName>
        <fullName evidence="2">Alpha/beta fold hydrolase</fullName>
    </submittedName>
</protein>
<dbReference type="Gene3D" id="3.40.50.1820">
    <property type="entry name" value="alpha/beta hydrolase"/>
    <property type="match status" value="1"/>
</dbReference>
<evidence type="ECO:0000313" key="2">
    <source>
        <dbReference type="EMBL" id="MFC7219446.1"/>
    </source>
</evidence>
<dbReference type="InterPro" id="IPR029058">
    <property type="entry name" value="AB_hydrolase_fold"/>
</dbReference>
<name>A0ABW2GHM0_9ACTN</name>
<sequence>MTEYLTLPTGRIAYDVTGEGPLVVMAPGMGDVRGAYRFVVPELVAAGYRVAVFDIRGHGDSSTDWDAYTTSAVGGDYAALIRHLGGGPAIVVGQSFTPDSAVHAAAEAPELVAGLVLIAPFAAPPRLNPLLKAASALVTRVPALWGMFYTSLYKGPKPADFKPYVSALKANLRRPHGTRALVAMGDPATKDSAAQRAQVEQPALVVMGTKDTDFPDPAAEAEQFAGDLAGPTRIAMIEGAGHYPHAQYPAETTAAILAFLAQTAKAARG</sequence>
<feature type="domain" description="AB hydrolase-1" evidence="1">
    <location>
        <begin position="23"/>
        <end position="254"/>
    </location>
</feature>
<reference evidence="3" key="1">
    <citation type="journal article" date="2019" name="Int. J. Syst. Evol. Microbiol.">
        <title>The Global Catalogue of Microorganisms (GCM) 10K type strain sequencing project: providing services to taxonomists for standard genome sequencing and annotation.</title>
        <authorList>
            <consortium name="The Broad Institute Genomics Platform"/>
            <consortium name="The Broad Institute Genome Sequencing Center for Infectious Disease"/>
            <person name="Wu L."/>
            <person name="Ma J."/>
        </authorList>
    </citation>
    <scope>NUCLEOTIDE SEQUENCE [LARGE SCALE GENOMIC DNA]</scope>
    <source>
        <strain evidence="3">CGMCC 1.13681</strain>
    </source>
</reference>
<dbReference type="InterPro" id="IPR000073">
    <property type="entry name" value="AB_hydrolase_1"/>
</dbReference>
<dbReference type="Pfam" id="PF12697">
    <property type="entry name" value="Abhydrolase_6"/>
    <property type="match status" value="1"/>
</dbReference>
<evidence type="ECO:0000313" key="3">
    <source>
        <dbReference type="Proteomes" id="UP001596413"/>
    </source>
</evidence>
<gene>
    <name evidence="2" type="ORF">ACFQLX_14885</name>
</gene>
<dbReference type="PRINTS" id="PR00412">
    <property type="entry name" value="EPOXHYDRLASE"/>
</dbReference>
<dbReference type="PANTHER" id="PTHR43194">
    <property type="entry name" value="HYDROLASE ALPHA/BETA FOLD FAMILY"/>
    <property type="match status" value="1"/>
</dbReference>
<evidence type="ECO:0000259" key="1">
    <source>
        <dbReference type="Pfam" id="PF12697"/>
    </source>
</evidence>
<dbReference type="PRINTS" id="PR00111">
    <property type="entry name" value="ABHYDROLASE"/>
</dbReference>
<dbReference type="PANTHER" id="PTHR43194:SF2">
    <property type="entry name" value="PEROXISOMAL MEMBRANE PROTEIN LPX1"/>
    <property type="match status" value="1"/>
</dbReference>
<dbReference type="InterPro" id="IPR000639">
    <property type="entry name" value="Epox_hydrolase-like"/>
</dbReference>
<dbReference type="GO" id="GO:0016787">
    <property type="term" value="F:hydrolase activity"/>
    <property type="evidence" value="ECO:0007669"/>
    <property type="project" value="UniProtKB-KW"/>
</dbReference>
<dbReference type="RefSeq" id="WP_386415150.1">
    <property type="nucleotide sequence ID" value="NZ_JBHSZO010000021.1"/>
</dbReference>